<feature type="domain" description="NADP-dependent oxidoreductase" evidence="1">
    <location>
        <begin position="17"/>
        <end position="274"/>
    </location>
</feature>
<dbReference type="PRINTS" id="PR00069">
    <property type="entry name" value="ALDKETRDTASE"/>
</dbReference>
<reference evidence="2 3" key="1">
    <citation type="submission" date="2017-09" db="EMBL/GenBank/DDBJ databases">
        <title>Depth-based differentiation of microbial function through sediment-hosted aquifers and enrichment of novel symbionts in the deep terrestrial subsurface.</title>
        <authorList>
            <person name="Probst A.J."/>
            <person name="Ladd B."/>
            <person name="Jarett J.K."/>
            <person name="Geller-Mcgrath D.E."/>
            <person name="Sieber C.M."/>
            <person name="Emerson J.B."/>
            <person name="Anantharaman K."/>
            <person name="Thomas B.C."/>
            <person name="Malmstrom R."/>
            <person name="Stieglmeier M."/>
            <person name="Klingl A."/>
            <person name="Woyke T."/>
            <person name="Ryan C.M."/>
            <person name="Banfield J.F."/>
        </authorList>
    </citation>
    <scope>NUCLEOTIDE SEQUENCE [LARGE SCALE GENOMIC DNA]</scope>
    <source>
        <strain evidence="2">CG10_big_fil_rev_8_21_14_0_10_45_14</strain>
    </source>
</reference>
<accession>A0A2H0RKB1</accession>
<sequence length="290" mass="33022">MTIPTKKLRSGFEIPSLAVGTWKMGGLKWQEDPSYDDIGDVETIHRALALRVARFDTAEMYASGVAEHILGKAVSGYDRDKLFVTSKVAPENLSYEKLIHSCERSLENLGMEYLDLYLIHMPNHDIPYTDTMRALDNLLDRGVIMNIGICNALPETINKYQACSKNRFVLNQVHYNFLFRELEGCGMMEYAIENDLFIEAWRPLQYGSLAKRGITILDEMAEKYGCTQAQISLAWLLGQENVITLFKASKKEHLEENLKSVEIEMSKEDIGRLKHEFPIQFDKSNAVSLA</sequence>
<dbReference type="Pfam" id="PF00248">
    <property type="entry name" value="Aldo_ket_red"/>
    <property type="match status" value="1"/>
</dbReference>
<gene>
    <name evidence="2" type="ORF">COV07_01375</name>
</gene>
<dbReference type="InterPro" id="IPR023210">
    <property type="entry name" value="NADP_OxRdtase_dom"/>
</dbReference>
<dbReference type="Proteomes" id="UP000230833">
    <property type="component" value="Unassembled WGS sequence"/>
</dbReference>
<evidence type="ECO:0000313" key="2">
    <source>
        <dbReference type="EMBL" id="PIR46969.1"/>
    </source>
</evidence>
<dbReference type="Gene3D" id="3.20.20.100">
    <property type="entry name" value="NADP-dependent oxidoreductase domain"/>
    <property type="match status" value="1"/>
</dbReference>
<protein>
    <submittedName>
        <fullName evidence="2">Aldo/keto reductase</fullName>
    </submittedName>
</protein>
<dbReference type="InterPro" id="IPR020471">
    <property type="entry name" value="AKR"/>
</dbReference>
<dbReference type="InterPro" id="IPR036812">
    <property type="entry name" value="NAD(P)_OxRdtase_dom_sf"/>
</dbReference>
<dbReference type="CDD" id="cd19072">
    <property type="entry name" value="AKR_AKR3F1-like"/>
    <property type="match status" value="1"/>
</dbReference>
<dbReference type="AlphaFoldDB" id="A0A2H0RKB1"/>
<proteinExistence type="predicted"/>
<dbReference type="GO" id="GO:0016491">
    <property type="term" value="F:oxidoreductase activity"/>
    <property type="evidence" value="ECO:0007669"/>
    <property type="project" value="InterPro"/>
</dbReference>
<comment type="caution">
    <text evidence="2">The sequence shown here is derived from an EMBL/GenBank/DDBJ whole genome shotgun (WGS) entry which is preliminary data.</text>
</comment>
<organism evidence="2 3">
    <name type="scientific">Candidatus Vogelbacteria bacterium CG10_big_fil_rev_8_21_14_0_10_45_14</name>
    <dbReference type="NCBI Taxonomy" id="1975042"/>
    <lineage>
        <taxon>Bacteria</taxon>
        <taxon>Candidatus Vogeliibacteriota</taxon>
    </lineage>
</organism>
<dbReference type="PANTHER" id="PTHR43638:SF3">
    <property type="entry name" value="ALDEHYDE REDUCTASE"/>
    <property type="match status" value="1"/>
</dbReference>
<name>A0A2H0RKB1_9BACT</name>
<dbReference type="SUPFAM" id="SSF51430">
    <property type="entry name" value="NAD(P)-linked oxidoreductase"/>
    <property type="match status" value="1"/>
</dbReference>
<dbReference type="EMBL" id="PCYL01000016">
    <property type="protein sequence ID" value="PIR46969.1"/>
    <property type="molecule type" value="Genomic_DNA"/>
</dbReference>
<evidence type="ECO:0000259" key="1">
    <source>
        <dbReference type="Pfam" id="PF00248"/>
    </source>
</evidence>
<dbReference type="PANTHER" id="PTHR43638">
    <property type="entry name" value="OXIDOREDUCTASE, ALDO/KETO REDUCTASE FAMILY PROTEIN"/>
    <property type="match status" value="1"/>
</dbReference>
<evidence type="ECO:0000313" key="3">
    <source>
        <dbReference type="Proteomes" id="UP000230833"/>
    </source>
</evidence>